<organism evidence="1">
    <name type="scientific">marine sediment metagenome</name>
    <dbReference type="NCBI Taxonomy" id="412755"/>
    <lineage>
        <taxon>unclassified sequences</taxon>
        <taxon>metagenomes</taxon>
        <taxon>ecological metagenomes</taxon>
    </lineage>
</organism>
<proteinExistence type="predicted"/>
<reference evidence="1" key="1">
    <citation type="journal article" date="2015" name="Nature">
        <title>Complex archaea that bridge the gap between prokaryotes and eukaryotes.</title>
        <authorList>
            <person name="Spang A."/>
            <person name="Saw J.H."/>
            <person name="Jorgensen S.L."/>
            <person name="Zaremba-Niedzwiedzka K."/>
            <person name="Martijn J."/>
            <person name="Lind A.E."/>
            <person name="van Eijk R."/>
            <person name="Schleper C."/>
            <person name="Guy L."/>
            <person name="Ettema T.J."/>
        </authorList>
    </citation>
    <scope>NUCLEOTIDE SEQUENCE</scope>
</reference>
<protein>
    <submittedName>
        <fullName evidence="1">Uncharacterized protein</fullName>
    </submittedName>
</protein>
<accession>A0A0F9S3Q2</accession>
<dbReference type="AlphaFoldDB" id="A0A0F9S3Q2"/>
<evidence type="ECO:0000313" key="1">
    <source>
        <dbReference type="EMBL" id="KKN61699.1"/>
    </source>
</evidence>
<name>A0A0F9S3Q2_9ZZZZ</name>
<comment type="caution">
    <text evidence="1">The sequence shown here is derived from an EMBL/GenBank/DDBJ whole genome shotgun (WGS) entry which is preliminary data.</text>
</comment>
<gene>
    <name evidence="1" type="ORF">LCGC14_0519150</name>
</gene>
<dbReference type="EMBL" id="LAZR01000649">
    <property type="protein sequence ID" value="KKN61699.1"/>
    <property type="molecule type" value="Genomic_DNA"/>
</dbReference>
<sequence length="89" mass="10099">MAGNVVEIWRLTEDTGEDRLDGRVRLVDGRIRFEGLSETFVANLHEDGILGKHADRGEVFPKDGRKFLDALPFEFFSAYLRAVFADETP</sequence>